<feature type="region of interest" description="Disordered" evidence="3">
    <location>
        <begin position="1"/>
        <end position="25"/>
    </location>
</feature>
<comment type="caution">
    <text evidence="5">The sequence shown here is derived from an EMBL/GenBank/DDBJ whole genome shotgun (WGS) entry which is preliminary data.</text>
</comment>
<dbReference type="GO" id="GO:0009898">
    <property type="term" value="C:cytoplasmic side of plasma membrane"/>
    <property type="evidence" value="ECO:0007669"/>
    <property type="project" value="TreeGrafter"/>
</dbReference>
<evidence type="ECO:0000313" key="6">
    <source>
        <dbReference type="Proteomes" id="UP001221217"/>
    </source>
</evidence>
<dbReference type="Pfam" id="PF13614">
    <property type="entry name" value="AAA_31"/>
    <property type="match status" value="1"/>
</dbReference>
<organism evidence="5 6">
    <name type="scientific">Candidatus Thalassospirochaeta sargassi</name>
    <dbReference type="NCBI Taxonomy" id="3119039"/>
    <lineage>
        <taxon>Bacteria</taxon>
        <taxon>Pseudomonadati</taxon>
        <taxon>Spirochaetota</taxon>
        <taxon>Spirochaetia</taxon>
        <taxon>Spirochaetales</taxon>
        <taxon>Spirochaetaceae</taxon>
        <taxon>Candidatus Thalassospirochaeta</taxon>
    </lineage>
</organism>
<dbReference type="PANTHER" id="PTHR43384:SF4">
    <property type="entry name" value="CELLULOSE BIOSYNTHESIS PROTEIN BCSQ-RELATED"/>
    <property type="match status" value="1"/>
</dbReference>
<accession>A0AAJ1IFX4</accession>
<dbReference type="Proteomes" id="UP001221217">
    <property type="component" value="Unassembled WGS sequence"/>
</dbReference>
<proteinExistence type="predicted"/>
<protein>
    <submittedName>
        <fullName evidence="5">MinD/ParA family protein</fullName>
    </submittedName>
</protein>
<dbReference type="GO" id="GO:0016887">
    <property type="term" value="F:ATP hydrolysis activity"/>
    <property type="evidence" value="ECO:0007669"/>
    <property type="project" value="TreeGrafter"/>
</dbReference>
<evidence type="ECO:0000256" key="2">
    <source>
        <dbReference type="ARBA" id="ARBA00022840"/>
    </source>
</evidence>
<keyword evidence="1" id="KW-0547">Nucleotide-binding</keyword>
<evidence type="ECO:0000256" key="1">
    <source>
        <dbReference type="ARBA" id="ARBA00022741"/>
    </source>
</evidence>
<evidence type="ECO:0000313" key="5">
    <source>
        <dbReference type="EMBL" id="MDC7228592.1"/>
    </source>
</evidence>
<evidence type="ECO:0000259" key="4">
    <source>
        <dbReference type="Pfam" id="PF13614"/>
    </source>
</evidence>
<name>A0AAJ1IFX4_9SPIO</name>
<dbReference type="GO" id="GO:0005829">
    <property type="term" value="C:cytosol"/>
    <property type="evidence" value="ECO:0007669"/>
    <property type="project" value="TreeGrafter"/>
</dbReference>
<dbReference type="InterPro" id="IPR025501">
    <property type="entry name" value="MinD_FleN"/>
</dbReference>
<sequence length="289" mass="31203">MTDQAEQLREMMKGRDESSGNDENRTRIIAVSSGKGGVGKTNISINLAIAYAQLGKKVIVLDADLGLANVNVALGIIPKYNLYHVIRKQKTMRDILLNTNYGIQIVAGASGFSKIANLSDEERTGFIKEMSELSSADVIIIDTSAGVSNNVLSFIAAADDVIIVTTPEPTAITDAYGIIKIIATEIDNMNLSLKLVVNRVKSVTEGKKVSERVISIAGQFLNLKVDYLGYVYDDPSVSASVIKQRPFMVAEPGCKAAICLKHIAGRLEKVEYKEGGGVSRFLKKLFGGM</sequence>
<reference evidence="5 6" key="1">
    <citation type="submission" date="2022-12" db="EMBL/GenBank/DDBJ databases">
        <title>Metagenome assembled genome from gulf of manar.</title>
        <authorList>
            <person name="Kohli P."/>
            <person name="Pk S."/>
            <person name="Venkata Ramana C."/>
            <person name="Sasikala C."/>
        </authorList>
    </citation>
    <scope>NUCLEOTIDE SEQUENCE [LARGE SCALE GENOMIC DNA]</scope>
    <source>
        <strain evidence="5">JB008</strain>
    </source>
</reference>
<dbReference type="CDD" id="cd02038">
    <property type="entry name" value="FlhG-like"/>
    <property type="match status" value="1"/>
</dbReference>
<dbReference type="GO" id="GO:0005524">
    <property type="term" value="F:ATP binding"/>
    <property type="evidence" value="ECO:0007669"/>
    <property type="project" value="UniProtKB-KW"/>
</dbReference>
<gene>
    <name evidence="5" type="ORF">PQJ61_17655</name>
</gene>
<dbReference type="PANTHER" id="PTHR43384">
    <property type="entry name" value="SEPTUM SITE-DETERMINING PROTEIN MIND HOMOLOG, CHLOROPLASTIC-RELATED"/>
    <property type="match status" value="1"/>
</dbReference>
<dbReference type="AlphaFoldDB" id="A0AAJ1IFX4"/>
<dbReference type="SUPFAM" id="SSF52540">
    <property type="entry name" value="P-loop containing nucleoside triphosphate hydrolases"/>
    <property type="match status" value="1"/>
</dbReference>
<dbReference type="InterPro" id="IPR050625">
    <property type="entry name" value="ParA/MinD_ATPase"/>
</dbReference>
<dbReference type="GO" id="GO:0051782">
    <property type="term" value="P:negative regulation of cell division"/>
    <property type="evidence" value="ECO:0007669"/>
    <property type="project" value="TreeGrafter"/>
</dbReference>
<keyword evidence="2" id="KW-0067">ATP-binding</keyword>
<feature type="domain" description="AAA" evidence="4">
    <location>
        <begin position="27"/>
        <end position="194"/>
    </location>
</feature>
<dbReference type="InterPro" id="IPR033875">
    <property type="entry name" value="FlhG"/>
</dbReference>
<dbReference type="PIRSF" id="PIRSF003092">
    <property type="entry name" value="MinD"/>
    <property type="match status" value="1"/>
</dbReference>
<dbReference type="InterPro" id="IPR025669">
    <property type="entry name" value="AAA_dom"/>
</dbReference>
<dbReference type="EMBL" id="JAQQAL010000051">
    <property type="protein sequence ID" value="MDC7228592.1"/>
    <property type="molecule type" value="Genomic_DNA"/>
</dbReference>
<dbReference type="Gene3D" id="3.40.50.300">
    <property type="entry name" value="P-loop containing nucleotide triphosphate hydrolases"/>
    <property type="match status" value="1"/>
</dbReference>
<dbReference type="InterPro" id="IPR027417">
    <property type="entry name" value="P-loop_NTPase"/>
</dbReference>
<evidence type="ECO:0000256" key="3">
    <source>
        <dbReference type="SAM" id="MobiDB-lite"/>
    </source>
</evidence>